<protein>
    <submittedName>
        <fullName evidence="1">Uncharacterized protein</fullName>
    </submittedName>
</protein>
<sequence length="161" mass="18602">MELPKKSLDQKTQGRLGSPDILCITNRRIFSSVFFSFLTRPTKQANKKATNHSPRSRSDARLFLMRCVSSVSTRQWEFYVISLHGGWTAGNGFPHERLGGPRDDLDVRTWNRWLMIASYPECSEFRRNQHCLRNSMVSTNAPAGLLIMCFSRDLVACLWMW</sequence>
<comment type="caution">
    <text evidence="1">The sequence shown here is derived from an EMBL/GenBank/DDBJ whole genome shotgun (WGS) entry which is preliminary data.</text>
</comment>
<evidence type="ECO:0000313" key="2">
    <source>
        <dbReference type="Proteomes" id="UP001169217"/>
    </source>
</evidence>
<keyword evidence="2" id="KW-1185">Reference proteome</keyword>
<gene>
    <name evidence="1" type="ORF">CLIM01_11713</name>
</gene>
<proteinExistence type="predicted"/>
<reference evidence="1" key="1">
    <citation type="submission" date="2023-04" db="EMBL/GenBank/DDBJ databases">
        <title>Colletotrichum limetticola genome sequence.</title>
        <authorList>
            <person name="Baroncelli R."/>
        </authorList>
    </citation>
    <scope>NUCLEOTIDE SEQUENCE</scope>
    <source>
        <strain evidence="1">KLA-Anderson</strain>
    </source>
</reference>
<dbReference type="EMBL" id="JARUPT010000485">
    <property type="protein sequence ID" value="KAK0370932.1"/>
    <property type="molecule type" value="Genomic_DNA"/>
</dbReference>
<name>A0ABQ9PIC0_9PEZI</name>
<accession>A0ABQ9PIC0</accession>
<organism evidence="1 2">
    <name type="scientific">Colletotrichum limetticola</name>
    <dbReference type="NCBI Taxonomy" id="1209924"/>
    <lineage>
        <taxon>Eukaryota</taxon>
        <taxon>Fungi</taxon>
        <taxon>Dikarya</taxon>
        <taxon>Ascomycota</taxon>
        <taxon>Pezizomycotina</taxon>
        <taxon>Sordariomycetes</taxon>
        <taxon>Hypocreomycetidae</taxon>
        <taxon>Glomerellales</taxon>
        <taxon>Glomerellaceae</taxon>
        <taxon>Colletotrichum</taxon>
        <taxon>Colletotrichum acutatum species complex</taxon>
    </lineage>
</organism>
<evidence type="ECO:0000313" key="1">
    <source>
        <dbReference type="EMBL" id="KAK0370932.1"/>
    </source>
</evidence>
<dbReference type="Proteomes" id="UP001169217">
    <property type="component" value="Unassembled WGS sequence"/>
</dbReference>